<evidence type="ECO:0000313" key="4">
    <source>
        <dbReference type="Proteomes" id="UP000324748"/>
    </source>
</evidence>
<accession>A0A5B0MIM2</accession>
<evidence type="ECO:0000313" key="2">
    <source>
        <dbReference type="EMBL" id="KAA1075904.1"/>
    </source>
</evidence>
<evidence type="ECO:0000313" key="5">
    <source>
        <dbReference type="Proteomes" id="UP000325313"/>
    </source>
</evidence>
<dbReference type="EMBL" id="VSWC01000092">
    <property type="protein sequence ID" value="KAA1091258.1"/>
    <property type="molecule type" value="Genomic_DNA"/>
</dbReference>
<dbReference type="Proteomes" id="UP000325313">
    <property type="component" value="Unassembled WGS sequence"/>
</dbReference>
<dbReference type="Proteomes" id="UP000324748">
    <property type="component" value="Unassembled WGS sequence"/>
</dbReference>
<gene>
    <name evidence="2" type="primary">SGS1_121</name>
    <name evidence="3" type="synonym">SGS1_108</name>
    <name evidence="3" type="ORF">PGT21_029629</name>
    <name evidence="2" type="ORF">PGTUg99_027148</name>
</gene>
<keyword evidence="2" id="KW-0547">Nucleotide-binding</keyword>
<reference evidence="4 5" key="1">
    <citation type="submission" date="2019-05" db="EMBL/GenBank/DDBJ databases">
        <title>Emergence of the Ug99 lineage of the wheat stem rust pathogen through somatic hybridization.</title>
        <authorList>
            <person name="Li F."/>
            <person name="Upadhyaya N.M."/>
            <person name="Sperschneider J."/>
            <person name="Matny O."/>
            <person name="Nguyen-Phuc H."/>
            <person name="Mago R."/>
            <person name="Raley C."/>
            <person name="Miller M.E."/>
            <person name="Silverstein K.A.T."/>
            <person name="Henningsen E."/>
            <person name="Hirsch C.D."/>
            <person name="Visser B."/>
            <person name="Pretorius Z.A."/>
            <person name="Steffenson B.J."/>
            <person name="Schwessinger B."/>
            <person name="Dodds P.N."/>
            <person name="Figueroa M."/>
        </authorList>
    </citation>
    <scope>NUCLEOTIDE SEQUENCE [LARGE SCALE GENOMIC DNA]</scope>
    <source>
        <strain evidence="3">21-0</strain>
        <strain evidence="2 5">Ug99</strain>
    </source>
</reference>
<dbReference type="EMBL" id="VDEP01000471">
    <property type="protein sequence ID" value="KAA1075904.1"/>
    <property type="molecule type" value="Genomic_DNA"/>
</dbReference>
<sequence length="232" mass="26140">MGNIKKLTVDNIDEMIRQDWGEQPAAGNTSVVNKRKRGGVNQSSVGKRVVLSQSMQEILSNRLNTAFNVLFEKKYPHGSLMTAADLFGKQEVDLIVKKFGKFQGTVGLRKVIGGQMIEGQADALDLVIREFIAGPLAEENIHRIEKAKQVRMDKKRVRDEARAQKLEIKAEAARKVRMEKEALKIQEKAMADERKRVDDARKAEERAQLAILVRLAGEDAERRGVESIHRGR</sequence>
<keyword evidence="1" id="KW-0175">Coiled coil</keyword>
<proteinExistence type="predicted"/>
<evidence type="ECO:0000313" key="3">
    <source>
        <dbReference type="EMBL" id="KAA1091258.1"/>
    </source>
</evidence>
<feature type="coiled-coil region" evidence="1">
    <location>
        <begin position="144"/>
        <end position="203"/>
    </location>
</feature>
<keyword evidence="2" id="KW-0347">Helicase</keyword>
<keyword evidence="4" id="KW-1185">Reference proteome</keyword>
<evidence type="ECO:0000256" key="1">
    <source>
        <dbReference type="SAM" id="Coils"/>
    </source>
</evidence>
<organism evidence="2 5">
    <name type="scientific">Puccinia graminis f. sp. tritici</name>
    <dbReference type="NCBI Taxonomy" id="56615"/>
    <lineage>
        <taxon>Eukaryota</taxon>
        <taxon>Fungi</taxon>
        <taxon>Dikarya</taxon>
        <taxon>Basidiomycota</taxon>
        <taxon>Pucciniomycotina</taxon>
        <taxon>Pucciniomycetes</taxon>
        <taxon>Pucciniales</taxon>
        <taxon>Pucciniaceae</taxon>
        <taxon>Puccinia</taxon>
    </lineage>
</organism>
<protein>
    <submittedName>
        <fullName evidence="2">ATP-dependent DNA helicase sgs1</fullName>
    </submittedName>
</protein>
<keyword evidence="2" id="KW-0378">Hydrolase</keyword>
<dbReference type="OrthoDB" id="2509459at2759"/>
<comment type="caution">
    <text evidence="2">The sequence shown here is derived from an EMBL/GenBank/DDBJ whole genome shotgun (WGS) entry which is preliminary data.</text>
</comment>
<dbReference type="AlphaFoldDB" id="A0A5B0MIM2"/>
<keyword evidence="2" id="KW-0067">ATP-binding</keyword>
<dbReference type="GO" id="GO:0004386">
    <property type="term" value="F:helicase activity"/>
    <property type="evidence" value="ECO:0007669"/>
    <property type="project" value="UniProtKB-KW"/>
</dbReference>
<name>A0A5B0MIM2_PUCGR</name>